<dbReference type="GO" id="GO:0005667">
    <property type="term" value="C:transcription regulator complex"/>
    <property type="evidence" value="ECO:0007669"/>
    <property type="project" value="TreeGrafter"/>
</dbReference>
<dbReference type="PANTHER" id="PTHR11462:SF35">
    <property type="entry name" value="TRANSCRIPTION FACTOR JRA"/>
    <property type="match status" value="1"/>
</dbReference>
<evidence type="ECO:0000256" key="1">
    <source>
        <dbReference type="ARBA" id="ARBA00023015"/>
    </source>
</evidence>
<feature type="compositionally biased region" description="Polar residues" evidence="5">
    <location>
        <begin position="318"/>
        <end position="329"/>
    </location>
</feature>
<dbReference type="CDD" id="cd14687">
    <property type="entry name" value="bZIP_ATF2"/>
    <property type="match status" value="1"/>
</dbReference>
<feature type="domain" description="BZIP" evidence="6">
    <location>
        <begin position="188"/>
        <end position="251"/>
    </location>
</feature>
<evidence type="ECO:0000256" key="2">
    <source>
        <dbReference type="ARBA" id="ARBA00023125"/>
    </source>
</evidence>
<keyword evidence="1" id="KW-0805">Transcription regulation</keyword>
<dbReference type="RefSeq" id="XP_060438361.1">
    <property type="nucleotide sequence ID" value="XM_060581911.1"/>
</dbReference>
<feature type="compositionally biased region" description="Polar residues" evidence="5">
    <location>
        <begin position="76"/>
        <end position="88"/>
    </location>
</feature>
<keyword evidence="3" id="KW-0804">Transcription</keyword>
<dbReference type="Gene3D" id="1.20.5.170">
    <property type="match status" value="1"/>
</dbReference>
<organism evidence="7 8">
    <name type="scientific">Colletotrichum phormii</name>
    <dbReference type="NCBI Taxonomy" id="359342"/>
    <lineage>
        <taxon>Eukaryota</taxon>
        <taxon>Fungi</taxon>
        <taxon>Dikarya</taxon>
        <taxon>Ascomycota</taxon>
        <taxon>Pezizomycotina</taxon>
        <taxon>Sordariomycetes</taxon>
        <taxon>Hypocreomycetidae</taxon>
        <taxon>Glomerellales</taxon>
        <taxon>Glomerellaceae</taxon>
        <taxon>Colletotrichum</taxon>
        <taxon>Colletotrichum acutatum species complex</taxon>
    </lineage>
</organism>
<feature type="region of interest" description="Disordered" evidence="5">
    <location>
        <begin position="277"/>
        <end position="297"/>
    </location>
</feature>
<dbReference type="InterPro" id="IPR004827">
    <property type="entry name" value="bZIP"/>
</dbReference>
<dbReference type="PROSITE" id="PS00036">
    <property type="entry name" value="BZIP_BASIC"/>
    <property type="match status" value="1"/>
</dbReference>
<dbReference type="SUPFAM" id="SSF57959">
    <property type="entry name" value="Leucine zipper domain"/>
    <property type="match status" value="1"/>
</dbReference>
<evidence type="ECO:0000313" key="7">
    <source>
        <dbReference type="EMBL" id="KAK1622366.1"/>
    </source>
</evidence>
<evidence type="ECO:0000256" key="5">
    <source>
        <dbReference type="SAM" id="MobiDB-lite"/>
    </source>
</evidence>
<gene>
    <name evidence="7" type="ORF">BDP81DRAFT_152502</name>
</gene>
<proteinExistence type="predicted"/>
<evidence type="ECO:0000259" key="6">
    <source>
        <dbReference type="PROSITE" id="PS50217"/>
    </source>
</evidence>
<dbReference type="GO" id="GO:0000978">
    <property type="term" value="F:RNA polymerase II cis-regulatory region sequence-specific DNA binding"/>
    <property type="evidence" value="ECO:0007669"/>
    <property type="project" value="TreeGrafter"/>
</dbReference>
<feature type="compositionally biased region" description="Low complexity" evidence="5">
    <location>
        <begin position="89"/>
        <end position="102"/>
    </location>
</feature>
<dbReference type="PANTHER" id="PTHR11462">
    <property type="entry name" value="JUN TRANSCRIPTION FACTOR-RELATED"/>
    <property type="match status" value="1"/>
</dbReference>
<dbReference type="EMBL" id="JAHMHQ010000036">
    <property type="protein sequence ID" value="KAK1622366.1"/>
    <property type="molecule type" value="Genomic_DNA"/>
</dbReference>
<dbReference type="InterPro" id="IPR050946">
    <property type="entry name" value="AP-1_TF_bZIP"/>
</dbReference>
<reference evidence="7" key="1">
    <citation type="submission" date="2021-06" db="EMBL/GenBank/DDBJ databases">
        <title>Comparative genomics, transcriptomics and evolutionary studies reveal genomic signatures of adaptation to plant cell wall in hemibiotrophic fungi.</title>
        <authorList>
            <consortium name="DOE Joint Genome Institute"/>
            <person name="Baroncelli R."/>
            <person name="Diaz J.F."/>
            <person name="Benocci T."/>
            <person name="Peng M."/>
            <person name="Battaglia E."/>
            <person name="Haridas S."/>
            <person name="Andreopoulos W."/>
            <person name="Labutti K."/>
            <person name="Pangilinan J."/>
            <person name="Floch G.L."/>
            <person name="Makela M.R."/>
            <person name="Henrissat B."/>
            <person name="Grigoriev I.V."/>
            <person name="Crouch J.A."/>
            <person name="De Vries R.P."/>
            <person name="Sukno S.A."/>
            <person name="Thon M.R."/>
        </authorList>
    </citation>
    <scope>NUCLEOTIDE SEQUENCE</scope>
    <source>
        <strain evidence="7">CBS 102054</strain>
    </source>
</reference>
<dbReference type="Pfam" id="PF00170">
    <property type="entry name" value="bZIP_1"/>
    <property type="match status" value="1"/>
</dbReference>
<feature type="coiled-coil region" evidence="4">
    <location>
        <begin position="213"/>
        <end position="240"/>
    </location>
</feature>
<name>A0AAJ0E897_9PEZI</name>
<keyword evidence="4" id="KW-0175">Coiled coil</keyword>
<dbReference type="Proteomes" id="UP001243989">
    <property type="component" value="Unassembled WGS sequence"/>
</dbReference>
<accession>A0AAJ0E897</accession>
<keyword evidence="8" id="KW-1185">Reference proteome</keyword>
<feature type="compositionally biased region" description="Polar residues" evidence="5">
    <location>
        <begin position="153"/>
        <end position="178"/>
    </location>
</feature>
<dbReference type="AlphaFoldDB" id="A0AAJ0E897"/>
<feature type="region of interest" description="Disordered" evidence="5">
    <location>
        <begin position="315"/>
        <end position="341"/>
    </location>
</feature>
<feature type="compositionally biased region" description="Low complexity" evidence="5">
    <location>
        <begin position="64"/>
        <end position="75"/>
    </location>
</feature>
<dbReference type="SMART" id="SM00338">
    <property type="entry name" value="BRLZ"/>
    <property type="match status" value="1"/>
</dbReference>
<evidence type="ECO:0000256" key="4">
    <source>
        <dbReference type="SAM" id="Coils"/>
    </source>
</evidence>
<feature type="compositionally biased region" description="Basic and acidic residues" evidence="5">
    <location>
        <begin position="181"/>
        <end position="199"/>
    </location>
</feature>
<feature type="region of interest" description="Disordered" evidence="5">
    <location>
        <begin position="55"/>
        <end position="199"/>
    </location>
</feature>
<dbReference type="GeneID" id="85466773"/>
<feature type="compositionally biased region" description="Low complexity" evidence="5">
    <location>
        <begin position="277"/>
        <end position="287"/>
    </location>
</feature>
<dbReference type="GO" id="GO:0000981">
    <property type="term" value="F:DNA-binding transcription factor activity, RNA polymerase II-specific"/>
    <property type="evidence" value="ECO:0007669"/>
    <property type="project" value="TreeGrafter"/>
</dbReference>
<keyword evidence="2" id="KW-0238">DNA-binding</keyword>
<dbReference type="InterPro" id="IPR046347">
    <property type="entry name" value="bZIP_sf"/>
</dbReference>
<protein>
    <recommendedName>
        <fullName evidence="6">BZIP domain-containing protein</fullName>
    </recommendedName>
</protein>
<sequence>MAFPGSGVSLLQQNRTISGFEHCQPQPQHRQHSQQTLVNNSLRMTFVSPRALLAANPPFEVDRQSSASTQGQGSQPWQDSPVSNQAEGSSSPPSSIVSPNDSTKSPKCPPIDPLILDTASETKPSLPVEAIESPKRRRGRPRLSEDNGRDAAASTTAAGTQEKATPRRASNTSMSGTINAGDKRSGTEAKKNKIRARNREAAYKCRKKKQKGVEELQSQEAMAENINKNLNEEAALLRGEILMLKTMVLQHGSCGCSFIEEYISGAAQNLVSSSIAGGASASAPGEGMQMSSQPCPNSMNGESYVDWKMFDDMDAEQSMPSMGSENSVSGLDDIAAQSART</sequence>
<evidence type="ECO:0000313" key="8">
    <source>
        <dbReference type="Proteomes" id="UP001243989"/>
    </source>
</evidence>
<evidence type="ECO:0000256" key="3">
    <source>
        <dbReference type="ARBA" id="ARBA00023163"/>
    </source>
</evidence>
<comment type="caution">
    <text evidence="7">The sequence shown here is derived from an EMBL/GenBank/DDBJ whole genome shotgun (WGS) entry which is preliminary data.</text>
</comment>
<dbReference type="PROSITE" id="PS50217">
    <property type="entry name" value="BZIP"/>
    <property type="match status" value="1"/>
</dbReference>